<gene>
    <name evidence="3" type="ORF">ENT52_06790</name>
</gene>
<dbReference type="InterPro" id="IPR023155">
    <property type="entry name" value="Cyt_c-552/4"/>
</dbReference>
<protein>
    <recommendedName>
        <fullName evidence="2">Cytochrome c-552/4 domain-containing protein</fullName>
    </recommendedName>
</protein>
<reference evidence="3" key="1">
    <citation type="journal article" date="2020" name="mSystems">
        <title>Genome- and Community-Level Interaction Insights into Carbon Utilization and Element Cycling Functions of Hydrothermarchaeota in Hydrothermal Sediment.</title>
        <authorList>
            <person name="Zhou Z."/>
            <person name="Liu Y."/>
            <person name="Xu W."/>
            <person name="Pan J."/>
            <person name="Luo Z.H."/>
            <person name="Li M."/>
        </authorList>
    </citation>
    <scope>NUCLEOTIDE SEQUENCE [LARGE SCALE GENOMIC DNA]</scope>
    <source>
        <strain evidence="3">SpSt-587</strain>
    </source>
</reference>
<dbReference type="PANTHER" id="PTHR35038">
    <property type="entry name" value="DISSIMILATORY SULFITE REDUCTASE SIRA"/>
    <property type="match status" value="1"/>
</dbReference>
<dbReference type="Pfam" id="PF13435">
    <property type="entry name" value="Cytochrome_C554"/>
    <property type="match status" value="1"/>
</dbReference>
<evidence type="ECO:0000256" key="1">
    <source>
        <dbReference type="ARBA" id="ARBA00022729"/>
    </source>
</evidence>
<accession>A0A7J3M555</accession>
<dbReference type="SUPFAM" id="SSF48695">
    <property type="entry name" value="Multiheme cytochromes"/>
    <property type="match status" value="1"/>
</dbReference>
<feature type="domain" description="Cytochrome c-552/4" evidence="2">
    <location>
        <begin position="54"/>
        <end position="133"/>
    </location>
</feature>
<dbReference type="InterPro" id="IPR051829">
    <property type="entry name" value="Multiheme_Cytochr_ET"/>
</dbReference>
<name>A0A7J3M555_ARCFL</name>
<evidence type="ECO:0000313" key="3">
    <source>
        <dbReference type="EMBL" id="HGT83414.1"/>
    </source>
</evidence>
<organism evidence="3">
    <name type="scientific">Archaeoglobus fulgidus</name>
    <dbReference type="NCBI Taxonomy" id="2234"/>
    <lineage>
        <taxon>Archaea</taxon>
        <taxon>Methanobacteriati</taxon>
        <taxon>Methanobacteriota</taxon>
        <taxon>Archaeoglobi</taxon>
        <taxon>Archaeoglobales</taxon>
        <taxon>Archaeoglobaceae</taxon>
        <taxon>Archaeoglobus</taxon>
    </lineage>
</organism>
<dbReference type="Gene3D" id="1.10.287.3080">
    <property type="match status" value="1"/>
</dbReference>
<proteinExistence type="predicted"/>
<dbReference type="EMBL" id="DSYZ01000127">
    <property type="protein sequence ID" value="HGT83414.1"/>
    <property type="molecule type" value="Genomic_DNA"/>
</dbReference>
<evidence type="ECO:0000259" key="2">
    <source>
        <dbReference type="Pfam" id="PF13435"/>
    </source>
</evidence>
<dbReference type="AlphaFoldDB" id="A0A7J3M555"/>
<keyword evidence="1" id="KW-0732">Signal</keyword>
<comment type="caution">
    <text evidence="3">The sequence shown here is derived from an EMBL/GenBank/DDBJ whole genome shotgun (WGS) entry which is preliminary data.</text>
</comment>
<sequence>MKPWILVLILAIAVYGGVFVYTFNLSPMIKEQSIENWLQIESSKSISYMESSICRECHLKLYKNWTMGNHSSVECESCHDYGAEHVKFRSSSSILVEKSRDSCLVCHREVTGRDAIKSVSYDHGSGVICTYCHDPHR</sequence>
<dbReference type="InterPro" id="IPR036280">
    <property type="entry name" value="Multihaem_cyt_sf"/>
</dbReference>